<accession>A0A918YER4</accession>
<organism evidence="5 6">
    <name type="scientific">Streptomyces alanosinicus</name>
    <dbReference type="NCBI Taxonomy" id="68171"/>
    <lineage>
        <taxon>Bacteria</taxon>
        <taxon>Bacillati</taxon>
        <taxon>Actinomycetota</taxon>
        <taxon>Actinomycetes</taxon>
        <taxon>Kitasatosporales</taxon>
        <taxon>Streptomycetaceae</taxon>
        <taxon>Streptomyces</taxon>
    </lineage>
</organism>
<comment type="cofactor">
    <cofactor evidence="1">
        <name>FAD</name>
        <dbReference type="ChEBI" id="CHEBI:57692"/>
    </cofactor>
</comment>
<reference evidence="5" key="1">
    <citation type="journal article" date="2014" name="Int. J. Syst. Evol. Microbiol.">
        <title>Complete genome sequence of Corynebacterium casei LMG S-19264T (=DSM 44701T), isolated from a smear-ripened cheese.</title>
        <authorList>
            <consortium name="US DOE Joint Genome Institute (JGI-PGF)"/>
            <person name="Walter F."/>
            <person name="Albersmeier A."/>
            <person name="Kalinowski J."/>
            <person name="Ruckert C."/>
        </authorList>
    </citation>
    <scope>NUCLEOTIDE SEQUENCE</scope>
    <source>
        <strain evidence="5">JCM 4714</strain>
    </source>
</reference>
<dbReference type="Proteomes" id="UP000655443">
    <property type="component" value="Unassembled WGS sequence"/>
</dbReference>
<keyword evidence="2" id="KW-0285">Flavoprotein</keyword>
<dbReference type="PANTHER" id="PTHR43004">
    <property type="entry name" value="TRK SYSTEM POTASSIUM UPTAKE PROTEIN"/>
    <property type="match status" value="1"/>
</dbReference>
<dbReference type="PRINTS" id="PR00420">
    <property type="entry name" value="RNGMNOXGNASE"/>
</dbReference>
<evidence type="ECO:0000256" key="3">
    <source>
        <dbReference type="ARBA" id="ARBA00022827"/>
    </source>
</evidence>
<evidence type="ECO:0000259" key="4">
    <source>
        <dbReference type="Pfam" id="PF01494"/>
    </source>
</evidence>
<keyword evidence="3" id="KW-0274">FAD</keyword>
<evidence type="ECO:0000256" key="2">
    <source>
        <dbReference type="ARBA" id="ARBA00022630"/>
    </source>
</evidence>
<dbReference type="RefSeq" id="WP_189950554.1">
    <property type="nucleotide sequence ID" value="NZ_BMVG01000003.1"/>
</dbReference>
<gene>
    <name evidence="5" type="ORF">GCM10010339_19710</name>
</gene>
<dbReference type="InterPro" id="IPR036188">
    <property type="entry name" value="FAD/NAD-bd_sf"/>
</dbReference>
<evidence type="ECO:0000256" key="1">
    <source>
        <dbReference type="ARBA" id="ARBA00001974"/>
    </source>
</evidence>
<proteinExistence type="predicted"/>
<dbReference type="InterPro" id="IPR002938">
    <property type="entry name" value="FAD-bd"/>
</dbReference>
<protein>
    <submittedName>
        <fullName evidence="5">FAD-dependent oxidoreductase</fullName>
    </submittedName>
</protein>
<dbReference type="GO" id="GO:0016709">
    <property type="term" value="F:oxidoreductase activity, acting on paired donors, with incorporation or reduction of molecular oxygen, NAD(P)H as one donor, and incorporation of one atom of oxygen"/>
    <property type="evidence" value="ECO:0007669"/>
    <property type="project" value="UniProtKB-ARBA"/>
</dbReference>
<dbReference type="Gene3D" id="3.50.50.60">
    <property type="entry name" value="FAD/NAD(P)-binding domain"/>
    <property type="match status" value="1"/>
</dbReference>
<reference evidence="5" key="2">
    <citation type="submission" date="2020-09" db="EMBL/GenBank/DDBJ databases">
        <authorList>
            <person name="Sun Q."/>
            <person name="Ohkuma M."/>
        </authorList>
    </citation>
    <scope>NUCLEOTIDE SEQUENCE</scope>
    <source>
        <strain evidence="5">JCM 4714</strain>
    </source>
</reference>
<dbReference type="AlphaFoldDB" id="A0A918YER4"/>
<evidence type="ECO:0000313" key="6">
    <source>
        <dbReference type="Proteomes" id="UP000655443"/>
    </source>
</evidence>
<feature type="domain" description="FAD-binding" evidence="4">
    <location>
        <begin position="2"/>
        <end position="348"/>
    </location>
</feature>
<dbReference type="InterPro" id="IPR050641">
    <property type="entry name" value="RIFMO-like"/>
</dbReference>
<dbReference type="Gene3D" id="3.30.70.2450">
    <property type="match status" value="1"/>
</dbReference>
<comment type="caution">
    <text evidence="5">The sequence shown here is derived from an EMBL/GenBank/DDBJ whole genome shotgun (WGS) entry which is preliminary data.</text>
</comment>
<name>A0A918YER4_9ACTN</name>
<evidence type="ECO:0000313" key="5">
    <source>
        <dbReference type="EMBL" id="GHE01251.1"/>
    </source>
</evidence>
<dbReference type="PANTHER" id="PTHR43004:SF19">
    <property type="entry name" value="BINDING MONOOXYGENASE, PUTATIVE (JCVI)-RELATED"/>
    <property type="match status" value="1"/>
</dbReference>
<keyword evidence="6" id="KW-1185">Reference proteome</keyword>
<dbReference type="EMBL" id="BMVG01000003">
    <property type="protein sequence ID" value="GHE01251.1"/>
    <property type="molecule type" value="Genomic_DNA"/>
</dbReference>
<dbReference type="Gene3D" id="3.40.30.120">
    <property type="match status" value="1"/>
</dbReference>
<sequence length="488" mass="52788">MRTEVVVVGAGPTGLMLAYELTLAGIPVVVMEKQRTPGTQSRAGGLQPRTAEVLDLRGLLEPLLAREPSGKTSGGHFATLPVELDCRPWRTRYPHPVRLAQKRLEAHLEGLLGERGVPVLRGHELTALAQDTEGVTAEWHADGTPGGGEIRGRYLVACDGGHSTVRRLLGVPFPGRGSRTSMVAADLTLAARSAAVPTEEGHFSRYPRSAGGFLTILHPIGPDQYRLLFGRPSGDGPDREAPVRADEVREALHAVYGPETELGELRAASRFGDAVRQVERYREGRVFFAGDAAHIHMPIGGQGINLGVQDAVNLGWKLAGTLRGWAPAGLLDTYHEERHPAAARVLRSTRAQGVIMNPGRDEEIGTVRELVTELLHLPDTNRYIAGMMSGLDLQYPGVGPRLIDVDLTTEDGPTRASRLMHSGRGLLLSLDGRRRSVGDRTDRVDHIMAKTDEDLDGAGALLIRPDGYLAWADTADTPLDTALTRWFG</sequence>
<dbReference type="Pfam" id="PF01494">
    <property type="entry name" value="FAD_binding_3"/>
    <property type="match status" value="1"/>
</dbReference>
<dbReference type="SUPFAM" id="SSF51905">
    <property type="entry name" value="FAD/NAD(P)-binding domain"/>
    <property type="match status" value="1"/>
</dbReference>
<dbReference type="Pfam" id="PF21274">
    <property type="entry name" value="Rng_hyd_C"/>
    <property type="match status" value="1"/>
</dbReference>
<dbReference type="GO" id="GO:0071949">
    <property type="term" value="F:FAD binding"/>
    <property type="evidence" value="ECO:0007669"/>
    <property type="project" value="InterPro"/>
</dbReference>